<dbReference type="PANTHER" id="PTHR39757">
    <property type="match status" value="1"/>
</dbReference>
<dbReference type="AlphaFoldDB" id="A0A1Q2CBP6"/>
<dbReference type="Gene3D" id="3.50.50.60">
    <property type="entry name" value="FAD/NAD(P)-binding domain"/>
    <property type="match status" value="1"/>
</dbReference>
<proteinExistence type="predicted"/>
<dbReference type="InterPro" id="IPR036188">
    <property type="entry name" value="FAD/NAD-bd_sf"/>
</dbReference>
<gene>
    <name evidence="1" type="ORF">RPIT_00795</name>
</gene>
<dbReference type="Pfam" id="PF05834">
    <property type="entry name" value="Lycopene_cycl"/>
    <property type="match status" value="1"/>
</dbReference>
<dbReference type="RefSeq" id="WP_162274456.1">
    <property type="nucleotide sequence ID" value="NZ_CP019605.1"/>
</dbReference>
<keyword evidence="2" id="KW-1185">Reference proteome</keyword>
<dbReference type="EMBL" id="CP019605">
    <property type="protein sequence ID" value="AQP43534.1"/>
    <property type="molecule type" value="Genomic_DNA"/>
</dbReference>
<dbReference type="STRING" id="1610493.RPIT_00795"/>
<reference evidence="1 2" key="1">
    <citation type="journal article" date="2016" name="Int. J. Syst. Evol. Microbiol.">
        <title>Tessaracoccus flavus sp. nov., isolated from the drainage system of a lindane-producing factory.</title>
        <authorList>
            <person name="Kumari R."/>
            <person name="Singh P."/>
            <person name="Schumann P."/>
            <person name="Lal R."/>
        </authorList>
    </citation>
    <scope>NUCLEOTIDE SEQUENCE [LARGE SCALE GENOMIC DNA]</scope>
    <source>
        <strain evidence="1 2">RP1T</strain>
    </source>
</reference>
<dbReference type="KEGG" id="tfl:RPIT_00795"/>
<sequence length="373" mass="39569">MSSSFDVAVVGLGPAGRALASACLVRGMRVLAVDPRIEGRWTPTYGIWGDELGALPESVIRERVVHPELRAHGRYPLRRDYLVLDNAALQAALPLAGAELRQARLTDDDVTALLSEARVVVDARGARPNGSRPDDPAPAQTAYGIVVEAAAAAPALDGAAGLLMDWRTDWADDDAPAPPTFLYAIPVGNGRILLEETCLAAAPGLPIEELKRRLRRRLLHRGVAPDAIDHPLEREVVRIPMRGRGEPAPAGVLAVGTAGRGGNIVTGYSVAHALKRAETLADELAAGRALRSADPIGPTDLFREMGLRALLRLDTPGTLALFEAFGRIPTASQREFMSRDASAAGLARAMWGMFVRMPVRAKGALVAATLGPA</sequence>
<organism evidence="1 2">
    <name type="scientific">Tessaracoccus flavus</name>
    <dbReference type="NCBI Taxonomy" id="1610493"/>
    <lineage>
        <taxon>Bacteria</taxon>
        <taxon>Bacillati</taxon>
        <taxon>Actinomycetota</taxon>
        <taxon>Actinomycetes</taxon>
        <taxon>Propionibacteriales</taxon>
        <taxon>Propionibacteriaceae</taxon>
        <taxon>Tessaracoccus</taxon>
    </lineage>
</organism>
<dbReference type="Proteomes" id="UP000188324">
    <property type="component" value="Chromosome"/>
</dbReference>
<protein>
    <submittedName>
        <fullName evidence="1">Uncharacterized protein</fullName>
    </submittedName>
</protein>
<evidence type="ECO:0000313" key="1">
    <source>
        <dbReference type="EMBL" id="AQP43534.1"/>
    </source>
</evidence>
<dbReference type="PANTHER" id="PTHR39757:SF5">
    <property type="entry name" value="OS02G0190600 PROTEIN"/>
    <property type="match status" value="1"/>
</dbReference>
<name>A0A1Q2CBP6_9ACTN</name>
<dbReference type="SUPFAM" id="SSF51905">
    <property type="entry name" value="FAD/NAD(P)-binding domain"/>
    <property type="match status" value="1"/>
</dbReference>
<evidence type="ECO:0000313" key="2">
    <source>
        <dbReference type="Proteomes" id="UP000188324"/>
    </source>
</evidence>
<accession>A0A1Q2CBP6</accession>